<protein>
    <submittedName>
        <fullName evidence="1">Uncharacterized protein</fullName>
    </submittedName>
</protein>
<gene>
    <name evidence="1" type="ORF">J5Y03_09855</name>
</gene>
<reference evidence="1" key="1">
    <citation type="submission" date="2021-04" db="EMBL/GenBank/DDBJ databases">
        <title>Genome seq and assembly of Bacillus sp.</title>
        <authorList>
            <person name="Chhetri G."/>
        </authorList>
    </citation>
    <scope>NUCLEOTIDE SEQUENCE</scope>
    <source>
        <strain evidence="1">RG28</strain>
    </source>
</reference>
<organism evidence="1 2">
    <name type="scientific">Gottfriedia endophytica</name>
    <dbReference type="NCBI Taxonomy" id="2820819"/>
    <lineage>
        <taxon>Bacteria</taxon>
        <taxon>Bacillati</taxon>
        <taxon>Bacillota</taxon>
        <taxon>Bacilli</taxon>
        <taxon>Bacillales</taxon>
        <taxon>Bacillaceae</taxon>
        <taxon>Gottfriedia</taxon>
    </lineage>
</organism>
<dbReference type="AlphaFoldDB" id="A0A940SKQ1"/>
<dbReference type="Proteomes" id="UP000682134">
    <property type="component" value="Unassembled WGS sequence"/>
</dbReference>
<dbReference type="RefSeq" id="WP_209405097.1">
    <property type="nucleotide sequence ID" value="NZ_JAGIYQ010000005.1"/>
</dbReference>
<keyword evidence="2" id="KW-1185">Reference proteome</keyword>
<evidence type="ECO:0000313" key="1">
    <source>
        <dbReference type="EMBL" id="MBP0725493.1"/>
    </source>
</evidence>
<dbReference type="EMBL" id="JAGIYQ010000005">
    <property type="protein sequence ID" value="MBP0725493.1"/>
    <property type="molecule type" value="Genomic_DNA"/>
</dbReference>
<comment type="caution">
    <text evidence="1">The sequence shown here is derived from an EMBL/GenBank/DDBJ whole genome shotgun (WGS) entry which is preliminary data.</text>
</comment>
<sequence>MDNVINCARCYSLTVQNGKSKLCQKCTKIDNAWLEVVLNYLRKRENRMATIVQVLNATAVNEDWIYEWVRQGKILQRHFPNMGIPCPKCGENLTDGVSLCISCKGIMVRDLNEVKIGEDKSVNHASAFLVKNHNNE</sequence>
<name>A0A940SKQ1_9BACI</name>
<evidence type="ECO:0000313" key="2">
    <source>
        <dbReference type="Proteomes" id="UP000682134"/>
    </source>
</evidence>
<accession>A0A940SKQ1</accession>
<proteinExistence type="predicted"/>